<feature type="domain" description="Thioredoxin-like fold" evidence="3">
    <location>
        <begin position="68"/>
        <end position="225"/>
    </location>
</feature>
<dbReference type="Proteomes" id="UP001196068">
    <property type="component" value="Unassembled WGS sequence"/>
</dbReference>
<sequence length="231" mass="24879">MPVPRRTLVIAGGVAVAGCLAGWQLWPHQTTAQSSRATTPPGLPAAAPNPTAPPAPGATDPRLGERGAGSPAAPMVVTEFFSLTCSHCAAFHNETWPQVKAQLVEPGRVRMVWRDFPLDQLGLAAAAVGRALPHDRYEGYIGALFATQNRWAFARGIDNKEEVFRIAALAGMARDAFDEAWGSETLQRGILELRLRGEREFNVQATPTFVFGTRSVSGAIAYDRFAQEAAR</sequence>
<dbReference type="InterPro" id="IPR012336">
    <property type="entry name" value="Thioredoxin-like_fold"/>
</dbReference>
<dbReference type="Pfam" id="PF13462">
    <property type="entry name" value="Thioredoxin_4"/>
    <property type="match status" value="1"/>
</dbReference>
<protein>
    <submittedName>
        <fullName evidence="4">Thioredoxin domain-containing protein</fullName>
    </submittedName>
</protein>
<dbReference type="RefSeq" id="WP_211876426.1">
    <property type="nucleotide sequence ID" value="NZ_JAAEDH010000042.1"/>
</dbReference>
<evidence type="ECO:0000256" key="1">
    <source>
        <dbReference type="SAM" id="MobiDB-lite"/>
    </source>
</evidence>
<proteinExistence type="predicted"/>
<reference evidence="4" key="1">
    <citation type="submission" date="2020-01" db="EMBL/GenBank/DDBJ databases">
        <authorList>
            <person name="Rat A."/>
        </authorList>
    </citation>
    <scope>NUCLEOTIDE SEQUENCE</scope>
    <source>
        <strain evidence="4">LMG 28251</strain>
    </source>
</reference>
<keyword evidence="2" id="KW-0472">Membrane</keyword>
<name>A0AAF1K093_9PROT</name>
<dbReference type="InterPro" id="IPR036249">
    <property type="entry name" value="Thioredoxin-like_sf"/>
</dbReference>
<dbReference type="PROSITE" id="PS51257">
    <property type="entry name" value="PROKAR_LIPOPROTEIN"/>
    <property type="match status" value="1"/>
</dbReference>
<dbReference type="EMBL" id="JAAEDH010000042">
    <property type="protein sequence ID" value="MBR0657565.1"/>
    <property type="molecule type" value="Genomic_DNA"/>
</dbReference>
<comment type="caution">
    <text evidence="4">The sequence shown here is derived from an EMBL/GenBank/DDBJ whole genome shotgun (WGS) entry which is preliminary data.</text>
</comment>
<gene>
    <name evidence="4" type="ORF">GXW79_20995</name>
</gene>
<keyword evidence="2" id="KW-1133">Transmembrane helix</keyword>
<evidence type="ECO:0000313" key="4">
    <source>
        <dbReference type="EMBL" id="MBR0657565.1"/>
    </source>
</evidence>
<dbReference type="AlphaFoldDB" id="A0AAF1K093"/>
<dbReference type="Gene3D" id="3.40.30.10">
    <property type="entry name" value="Glutaredoxin"/>
    <property type="match status" value="1"/>
</dbReference>
<keyword evidence="5" id="KW-1185">Reference proteome</keyword>
<keyword evidence="2" id="KW-0812">Transmembrane</keyword>
<evidence type="ECO:0000313" key="5">
    <source>
        <dbReference type="Proteomes" id="UP001196068"/>
    </source>
</evidence>
<evidence type="ECO:0000259" key="3">
    <source>
        <dbReference type="Pfam" id="PF13462"/>
    </source>
</evidence>
<feature type="compositionally biased region" description="Low complexity" evidence="1">
    <location>
        <begin position="37"/>
        <end position="49"/>
    </location>
</feature>
<reference evidence="4" key="2">
    <citation type="journal article" date="2021" name="Syst. Appl. Microbiol.">
        <title>Roseomonas hellenica sp. nov., isolated from roots of wild-growing Alkanna tinctoria.</title>
        <authorList>
            <person name="Rat A."/>
            <person name="Naranjo H.D."/>
            <person name="Lebbe L."/>
            <person name="Cnockaert M."/>
            <person name="Krigas N."/>
            <person name="Grigoriadou K."/>
            <person name="Maloupa E."/>
            <person name="Willems A."/>
        </authorList>
    </citation>
    <scope>NUCLEOTIDE SEQUENCE</scope>
    <source>
        <strain evidence="4">LMG 28251</strain>
    </source>
</reference>
<feature type="transmembrane region" description="Helical" evidence="2">
    <location>
        <begin position="7"/>
        <end position="26"/>
    </location>
</feature>
<organism evidence="4 5">
    <name type="scientific">Plastoroseomonas arctica</name>
    <dbReference type="NCBI Taxonomy" id="1509237"/>
    <lineage>
        <taxon>Bacteria</taxon>
        <taxon>Pseudomonadati</taxon>
        <taxon>Pseudomonadota</taxon>
        <taxon>Alphaproteobacteria</taxon>
        <taxon>Acetobacterales</taxon>
        <taxon>Acetobacteraceae</taxon>
        <taxon>Plastoroseomonas</taxon>
    </lineage>
</organism>
<dbReference type="SUPFAM" id="SSF52833">
    <property type="entry name" value="Thioredoxin-like"/>
    <property type="match status" value="1"/>
</dbReference>
<feature type="region of interest" description="Disordered" evidence="1">
    <location>
        <begin position="31"/>
        <end position="70"/>
    </location>
</feature>
<evidence type="ECO:0000256" key="2">
    <source>
        <dbReference type="SAM" id="Phobius"/>
    </source>
</evidence>
<accession>A0AAF1K093</accession>